<dbReference type="Proteomes" id="UP000245263">
    <property type="component" value="Chromosome 1"/>
</dbReference>
<proteinExistence type="predicted"/>
<keyword evidence="1" id="KW-1133">Transmembrane helix</keyword>
<sequence>MNSSIPWYIRILTFFGAFIAGGLFLLFLAALDLLNSSTSSILIGLVFLFGTTAASRLAQNEESSVFLEPILVSFVNIGQGLFVFGISESVREDFTSIFFLVFIIQVVLFSVFQSGVQKFLSVPIGFASLTGVLYQLKLNLYFPILLYTAAILLYFVLDKYSRNKRKGEPVSLHLSVGKDALVITFIANLISPYIEGFLGYEFRVPIVSSLLIHSIFIVLLWKELYVRLGLRKEFIIGFYLFFFLILYPTIHSPGIIGGIFILFLGFAYSVKSIQIWGILSLIGFIIYYYYNLQVTLLAKSYQLLGTGALFLFAYYIWQFRLPKQELKK</sequence>
<feature type="transmembrane region" description="Helical" evidence="1">
    <location>
        <begin position="169"/>
        <end position="190"/>
    </location>
</feature>
<accession>A0ABM7USP4</accession>
<feature type="transmembrane region" description="Helical" evidence="1">
    <location>
        <begin position="202"/>
        <end position="222"/>
    </location>
</feature>
<feature type="transmembrane region" description="Helical" evidence="1">
    <location>
        <begin position="93"/>
        <end position="112"/>
    </location>
</feature>
<name>A0ABM7USP4_9LEPT</name>
<keyword evidence="1" id="KW-0472">Membrane</keyword>
<evidence type="ECO:0000313" key="3">
    <source>
        <dbReference type="EMBL" id="BDA79280.1"/>
    </source>
</evidence>
<protein>
    <recommendedName>
        <fullName evidence="2">DUF4401 domain-containing protein</fullName>
    </recommendedName>
</protein>
<evidence type="ECO:0000259" key="2">
    <source>
        <dbReference type="Pfam" id="PF14351"/>
    </source>
</evidence>
<feature type="domain" description="DUF4401" evidence="2">
    <location>
        <begin position="6"/>
        <end position="316"/>
    </location>
</feature>
<feature type="transmembrane region" description="Helical" evidence="1">
    <location>
        <begin position="234"/>
        <end position="267"/>
    </location>
</feature>
<dbReference type="EMBL" id="AP025028">
    <property type="protein sequence ID" value="BDA79280.1"/>
    <property type="molecule type" value="Genomic_DNA"/>
</dbReference>
<dbReference type="InterPro" id="IPR025513">
    <property type="entry name" value="DUF4401"/>
</dbReference>
<feature type="transmembrane region" description="Helical" evidence="1">
    <location>
        <begin position="37"/>
        <end position="58"/>
    </location>
</feature>
<dbReference type="RefSeq" id="WP_109019306.1">
    <property type="nucleotide sequence ID" value="NZ_AP025028.1"/>
</dbReference>
<keyword evidence="4" id="KW-1185">Reference proteome</keyword>
<feature type="transmembrane region" description="Helical" evidence="1">
    <location>
        <begin position="273"/>
        <end position="290"/>
    </location>
</feature>
<gene>
    <name evidence="3" type="ORF">LPTSP3_g22100</name>
</gene>
<evidence type="ECO:0000313" key="4">
    <source>
        <dbReference type="Proteomes" id="UP000245263"/>
    </source>
</evidence>
<feature type="transmembrane region" description="Helical" evidence="1">
    <location>
        <begin position="140"/>
        <end position="157"/>
    </location>
</feature>
<evidence type="ECO:0000256" key="1">
    <source>
        <dbReference type="SAM" id="Phobius"/>
    </source>
</evidence>
<organism evidence="3 4">
    <name type="scientific">Leptospira kobayashii</name>
    <dbReference type="NCBI Taxonomy" id="1917830"/>
    <lineage>
        <taxon>Bacteria</taxon>
        <taxon>Pseudomonadati</taxon>
        <taxon>Spirochaetota</taxon>
        <taxon>Spirochaetia</taxon>
        <taxon>Leptospirales</taxon>
        <taxon>Leptospiraceae</taxon>
        <taxon>Leptospira</taxon>
    </lineage>
</organism>
<dbReference type="Pfam" id="PF14351">
    <property type="entry name" value="DUF4401"/>
    <property type="match status" value="1"/>
</dbReference>
<reference evidence="3 4" key="1">
    <citation type="submission" date="2021-08" db="EMBL/GenBank/DDBJ databases">
        <title>Complete genome sequence of Leptospira kobayashii strain E30.</title>
        <authorList>
            <person name="Nakao R."/>
            <person name="Nakamura S."/>
            <person name="Masuzawa T."/>
            <person name="Koizumi N."/>
        </authorList>
    </citation>
    <scope>NUCLEOTIDE SEQUENCE [LARGE SCALE GENOMIC DNA]</scope>
    <source>
        <strain evidence="3 4">E30</strain>
    </source>
</reference>
<feature type="transmembrane region" description="Helical" evidence="1">
    <location>
        <begin position="65"/>
        <end position="87"/>
    </location>
</feature>
<feature type="transmembrane region" description="Helical" evidence="1">
    <location>
        <begin position="302"/>
        <end position="319"/>
    </location>
</feature>
<keyword evidence="1" id="KW-0812">Transmembrane</keyword>
<feature type="transmembrane region" description="Helical" evidence="1">
    <location>
        <begin position="7"/>
        <end position="31"/>
    </location>
</feature>